<dbReference type="Proteomes" id="UP001162802">
    <property type="component" value="Unassembled WGS sequence"/>
</dbReference>
<feature type="transmembrane region" description="Helical" evidence="1">
    <location>
        <begin position="145"/>
        <end position="163"/>
    </location>
</feature>
<feature type="transmembrane region" description="Helical" evidence="1">
    <location>
        <begin position="12"/>
        <end position="32"/>
    </location>
</feature>
<dbReference type="RefSeq" id="WP_243801992.1">
    <property type="nucleotide sequence ID" value="NZ_JALHAT010000035.1"/>
</dbReference>
<dbReference type="EMBL" id="JALHAT010000035">
    <property type="protein sequence ID" value="MCJ1962218.1"/>
    <property type="molecule type" value="Genomic_DNA"/>
</dbReference>
<organism evidence="2 3">
    <name type="scientific">Novosphingobium mangrovi</name>
    <name type="common">ex Hu et al. 2023</name>
    <dbReference type="NCBI Taxonomy" id="2930094"/>
    <lineage>
        <taxon>Bacteria</taxon>
        <taxon>Pseudomonadati</taxon>
        <taxon>Pseudomonadota</taxon>
        <taxon>Alphaproteobacteria</taxon>
        <taxon>Sphingomonadales</taxon>
        <taxon>Sphingomonadaceae</taxon>
        <taxon>Novosphingobium</taxon>
    </lineage>
</organism>
<feature type="transmembrane region" description="Helical" evidence="1">
    <location>
        <begin position="38"/>
        <end position="57"/>
    </location>
</feature>
<evidence type="ECO:0000256" key="1">
    <source>
        <dbReference type="SAM" id="Phobius"/>
    </source>
</evidence>
<name>A0ABT0AG71_9SPHN</name>
<comment type="caution">
    <text evidence="2">The sequence shown here is derived from an EMBL/GenBank/DDBJ whole genome shotgun (WGS) entry which is preliminary data.</text>
</comment>
<protein>
    <submittedName>
        <fullName evidence="2">Uncharacterized protein</fullName>
    </submittedName>
</protein>
<accession>A0ABT0AG71</accession>
<proteinExistence type="predicted"/>
<keyword evidence="1" id="KW-0812">Transmembrane</keyword>
<keyword evidence="3" id="KW-1185">Reference proteome</keyword>
<evidence type="ECO:0000313" key="3">
    <source>
        <dbReference type="Proteomes" id="UP001162802"/>
    </source>
</evidence>
<evidence type="ECO:0000313" key="2">
    <source>
        <dbReference type="EMBL" id="MCJ1962218.1"/>
    </source>
</evidence>
<reference evidence="2" key="1">
    <citation type="submission" date="2022-03" db="EMBL/GenBank/DDBJ databases">
        <title>Identification of a novel bacterium isolated from mangrove sediments.</title>
        <authorList>
            <person name="Pan X."/>
        </authorList>
    </citation>
    <scope>NUCLEOTIDE SEQUENCE</scope>
    <source>
        <strain evidence="2">B2637</strain>
    </source>
</reference>
<sequence>MLEKWKANARWIANRAFWIVWFSIPVAMKAFLPSLEDNSLMILPWAGYIYLSSRLLAPRGLAFLRPRTREDLAMEYGGERTWDAMWLNERIAHLLWPYALLIPVGAFLIHHPPFEDGLIRYNIGYLEETAQLPGGSPWLDAIGQSIRYLPGLGFIALGLFKMLRRWRWRDGNPRD</sequence>
<feature type="transmembrane region" description="Helical" evidence="1">
    <location>
        <begin position="94"/>
        <end position="111"/>
    </location>
</feature>
<gene>
    <name evidence="2" type="ORF">MTR65_16115</name>
</gene>
<keyword evidence="1" id="KW-0472">Membrane</keyword>
<keyword evidence="1" id="KW-1133">Transmembrane helix</keyword>